<protein>
    <submittedName>
        <fullName evidence="1">Uncharacterized protein</fullName>
    </submittedName>
</protein>
<gene>
    <name evidence="1" type="ORF">ACFFSA_06735</name>
</gene>
<dbReference type="EMBL" id="JBHMBW010000003">
    <property type="protein sequence ID" value="MFB9622770.1"/>
    <property type="molecule type" value="Genomic_DNA"/>
</dbReference>
<name>A0ABV5RTL1_9ACTN</name>
<sequence length="44" mass="5148">MPTQEAAAERLGLPYSTYRRHLVSGIERVCEDLWRRELYGAHES</sequence>
<organism evidence="1 2">
    <name type="scientific">Nonomuraea helvata</name>
    <dbReference type="NCBI Taxonomy" id="37484"/>
    <lineage>
        <taxon>Bacteria</taxon>
        <taxon>Bacillati</taxon>
        <taxon>Actinomycetota</taxon>
        <taxon>Actinomycetes</taxon>
        <taxon>Streptosporangiales</taxon>
        <taxon>Streptosporangiaceae</taxon>
        <taxon>Nonomuraea</taxon>
    </lineage>
</organism>
<evidence type="ECO:0000313" key="2">
    <source>
        <dbReference type="Proteomes" id="UP001589532"/>
    </source>
</evidence>
<keyword evidence="2" id="KW-1185">Reference proteome</keyword>
<comment type="caution">
    <text evidence="1">The sequence shown here is derived from an EMBL/GenBank/DDBJ whole genome shotgun (WGS) entry which is preliminary data.</text>
</comment>
<reference evidence="1 2" key="1">
    <citation type="submission" date="2024-09" db="EMBL/GenBank/DDBJ databases">
        <authorList>
            <person name="Sun Q."/>
            <person name="Mori K."/>
        </authorList>
    </citation>
    <scope>NUCLEOTIDE SEQUENCE [LARGE SCALE GENOMIC DNA]</scope>
    <source>
        <strain evidence="1 2">JCM 3143</strain>
    </source>
</reference>
<dbReference type="Proteomes" id="UP001589532">
    <property type="component" value="Unassembled WGS sequence"/>
</dbReference>
<accession>A0ABV5RTL1</accession>
<proteinExistence type="predicted"/>
<evidence type="ECO:0000313" key="1">
    <source>
        <dbReference type="EMBL" id="MFB9622770.1"/>
    </source>
</evidence>
<dbReference type="RefSeq" id="WP_344987504.1">
    <property type="nucleotide sequence ID" value="NZ_BAAAXV010000001.1"/>
</dbReference>